<dbReference type="EMBL" id="RJUL01000007">
    <property type="protein sequence ID" value="ROQ24348.1"/>
    <property type="molecule type" value="Genomic_DNA"/>
</dbReference>
<proteinExistence type="predicted"/>
<organism evidence="2 3">
    <name type="scientific">Gallaecimonas pentaromativorans</name>
    <dbReference type="NCBI Taxonomy" id="584787"/>
    <lineage>
        <taxon>Bacteria</taxon>
        <taxon>Pseudomonadati</taxon>
        <taxon>Pseudomonadota</taxon>
        <taxon>Gammaproteobacteria</taxon>
        <taxon>Enterobacterales</taxon>
        <taxon>Gallaecimonadaceae</taxon>
        <taxon>Gallaecimonas</taxon>
    </lineage>
</organism>
<dbReference type="RefSeq" id="WP_050659785.1">
    <property type="nucleotide sequence ID" value="NZ_JBLXAC010000026.1"/>
</dbReference>
<dbReference type="Pfam" id="PF09537">
    <property type="entry name" value="DUF2383"/>
    <property type="match status" value="1"/>
</dbReference>
<comment type="caution">
    <text evidence="2">The sequence shown here is derived from an EMBL/GenBank/DDBJ whole genome shotgun (WGS) entry which is preliminary data.</text>
</comment>
<dbReference type="InterPro" id="IPR019052">
    <property type="entry name" value="DUF2383"/>
</dbReference>
<dbReference type="OrthoDB" id="282393at2"/>
<dbReference type="Gene3D" id="1.20.1260.10">
    <property type="match status" value="1"/>
</dbReference>
<gene>
    <name evidence="2" type="ORF">EDC28_107231</name>
</gene>
<evidence type="ECO:0000313" key="2">
    <source>
        <dbReference type="EMBL" id="ROQ24348.1"/>
    </source>
</evidence>
<accession>A0A3N1P9E7</accession>
<dbReference type="STRING" id="584787.GCA_001247655_00885"/>
<dbReference type="AlphaFoldDB" id="A0A3N1P9E7"/>
<dbReference type="InterPro" id="IPR012347">
    <property type="entry name" value="Ferritin-like"/>
</dbReference>
<dbReference type="InterPro" id="IPR011971">
    <property type="entry name" value="CHP02284"/>
</dbReference>
<evidence type="ECO:0000259" key="1">
    <source>
        <dbReference type="Pfam" id="PF09537"/>
    </source>
</evidence>
<evidence type="ECO:0000313" key="3">
    <source>
        <dbReference type="Proteomes" id="UP000268033"/>
    </source>
</evidence>
<sequence>MFGTHDSRLVQDLIAVCQDGRQFYQYAARQVDDSDLQSLFRDMALARADIVRDLSKQVEALGETPDRGGTLAGSMQAVYTDLRAQLSNDPQYQYVAQLEEAENRALRRFRDGVRELQSRPLAQEVADCLATIQLAHDRMKAIKDGLQAHKH</sequence>
<dbReference type="NCBIfam" id="TIGR02284">
    <property type="entry name" value="PA2169 family four-helix-bundle protein"/>
    <property type="match status" value="1"/>
</dbReference>
<keyword evidence="3" id="KW-1185">Reference proteome</keyword>
<protein>
    <submittedName>
        <fullName evidence="2">Uncharacterized protein (TIGR02284 family)</fullName>
    </submittedName>
</protein>
<reference evidence="2 3" key="1">
    <citation type="submission" date="2018-11" db="EMBL/GenBank/DDBJ databases">
        <title>Genomic Encyclopedia of Type Strains, Phase IV (KMG-IV): sequencing the most valuable type-strain genomes for metagenomic binning, comparative biology and taxonomic classification.</title>
        <authorList>
            <person name="Goeker M."/>
        </authorList>
    </citation>
    <scope>NUCLEOTIDE SEQUENCE [LARGE SCALE GENOMIC DNA]</scope>
    <source>
        <strain evidence="2 3">DSM 21945</strain>
    </source>
</reference>
<name>A0A3N1P9E7_9GAMM</name>
<feature type="domain" description="DUF2383" evidence="1">
    <location>
        <begin position="11"/>
        <end position="111"/>
    </location>
</feature>
<dbReference type="Proteomes" id="UP000268033">
    <property type="component" value="Unassembled WGS sequence"/>
</dbReference>